<keyword evidence="3" id="KW-0285">Flavoprotein</keyword>
<proteinExistence type="inferred from homology"/>
<evidence type="ECO:0000259" key="9">
    <source>
        <dbReference type="Pfam" id="PF00881"/>
    </source>
</evidence>
<dbReference type="AlphaFoldDB" id="A0A2V4C699"/>
<evidence type="ECO:0000313" key="10">
    <source>
        <dbReference type="EMBL" id="PXY46517.1"/>
    </source>
</evidence>
<keyword evidence="6" id="KW-0560">Oxidoreductase</keyword>
<dbReference type="Gene3D" id="3.40.109.10">
    <property type="entry name" value="NADH Oxidase"/>
    <property type="match status" value="1"/>
</dbReference>
<name>A0A2V4C699_9FLAO</name>
<evidence type="ECO:0000256" key="4">
    <source>
        <dbReference type="ARBA" id="ARBA00022643"/>
    </source>
</evidence>
<feature type="compositionally biased region" description="Polar residues" evidence="8">
    <location>
        <begin position="1"/>
        <end position="13"/>
    </location>
</feature>
<comment type="similarity">
    <text evidence="2">Belongs to the nitroreductase family.</text>
</comment>
<dbReference type="GO" id="GO:0016491">
    <property type="term" value="F:oxidoreductase activity"/>
    <property type="evidence" value="ECO:0007669"/>
    <property type="project" value="UniProtKB-KW"/>
</dbReference>
<dbReference type="CDD" id="cd02135">
    <property type="entry name" value="YdjA-like"/>
    <property type="match status" value="1"/>
</dbReference>
<dbReference type="InterPro" id="IPR052530">
    <property type="entry name" value="NAD(P)H_nitroreductase"/>
</dbReference>
<comment type="cofactor">
    <cofactor evidence="1">
        <name>FMN</name>
        <dbReference type="ChEBI" id="CHEBI:58210"/>
    </cofactor>
</comment>
<evidence type="ECO:0000256" key="1">
    <source>
        <dbReference type="ARBA" id="ARBA00001917"/>
    </source>
</evidence>
<sequence>MKIKDNPSNTGVSDYSDKPKKISENIRNRRSIFGDQYIKGKLPDELLDEILINATWAPNHKMTEPWRFIVLRGKYLEEYGQYMADYYKDSYAKELTTEAFEKKLDYLRNYPLNAVCMIGIILVRNTKINLPEWEEIAAVSSAVQNMALTCTANNIGSYWSTKNVAIDYVSEFGLAENERSLGLLYLGYYADDLKISKKKRTPLSKKVIYLQ</sequence>
<gene>
    <name evidence="10" type="ORF">DMB68_04930</name>
</gene>
<dbReference type="Pfam" id="PF00881">
    <property type="entry name" value="Nitroreductase"/>
    <property type="match status" value="1"/>
</dbReference>
<keyword evidence="7" id="KW-0520">NAD</keyword>
<evidence type="ECO:0000313" key="11">
    <source>
        <dbReference type="Proteomes" id="UP000247681"/>
    </source>
</evidence>
<evidence type="ECO:0000256" key="2">
    <source>
        <dbReference type="ARBA" id="ARBA00007118"/>
    </source>
</evidence>
<dbReference type="InterPro" id="IPR029479">
    <property type="entry name" value="Nitroreductase"/>
</dbReference>
<feature type="domain" description="Nitroreductase" evidence="9">
    <location>
        <begin position="26"/>
        <end position="188"/>
    </location>
</feature>
<organism evidence="10 11">
    <name type="scientific">Flavobacterium hydrophilum</name>
    <dbReference type="NCBI Taxonomy" id="2211445"/>
    <lineage>
        <taxon>Bacteria</taxon>
        <taxon>Pseudomonadati</taxon>
        <taxon>Bacteroidota</taxon>
        <taxon>Flavobacteriia</taxon>
        <taxon>Flavobacteriales</taxon>
        <taxon>Flavobacteriaceae</taxon>
        <taxon>Flavobacterium</taxon>
    </lineage>
</organism>
<evidence type="ECO:0000256" key="8">
    <source>
        <dbReference type="SAM" id="MobiDB-lite"/>
    </source>
</evidence>
<dbReference type="PANTHER" id="PTHR43821">
    <property type="entry name" value="NAD(P)H NITROREDUCTASE YDJA-RELATED"/>
    <property type="match status" value="1"/>
</dbReference>
<evidence type="ECO:0000256" key="7">
    <source>
        <dbReference type="ARBA" id="ARBA00023027"/>
    </source>
</evidence>
<dbReference type="InterPro" id="IPR026021">
    <property type="entry name" value="YdjA-like"/>
</dbReference>
<dbReference type="PANTHER" id="PTHR43821:SF1">
    <property type="entry name" value="NAD(P)H NITROREDUCTASE YDJA-RELATED"/>
    <property type="match status" value="1"/>
</dbReference>
<keyword evidence="5" id="KW-0521">NADP</keyword>
<dbReference type="Proteomes" id="UP000247681">
    <property type="component" value="Unassembled WGS sequence"/>
</dbReference>
<comment type="caution">
    <text evidence="10">The sequence shown here is derived from an EMBL/GenBank/DDBJ whole genome shotgun (WGS) entry which is preliminary data.</text>
</comment>
<dbReference type="OrthoDB" id="9804207at2"/>
<reference evidence="10 11" key="1">
    <citation type="submission" date="2018-05" db="EMBL/GenBank/DDBJ databases">
        <title>Flavobacterium sp. strain IMCC34758, incomplete genome.</title>
        <authorList>
            <person name="Joung Y."/>
        </authorList>
    </citation>
    <scope>NUCLEOTIDE SEQUENCE [LARGE SCALE GENOMIC DNA]</scope>
    <source>
        <strain evidence="10 11">IMCC34758</strain>
    </source>
</reference>
<evidence type="ECO:0000256" key="3">
    <source>
        <dbReference type="ARBA" id="ARBA00022630"/>
    </source>
</evidence>
<evidence type="ECO:0000256" key="5">
    <source>
        <dbReference type="ARBA" id="ARBA00022857"/>
    </source>
</evidence>
<protein>
    <submittedName>
        <fullName evidence="10">Nitroreductase</fullName>
    </submittedName>
</protein>
<accession>A0A2V4C699</accession>
<feature type="region of interest" description="Disordered" evidence="8">
    <location>
        <begin position="1"/>
        <end position="20"/>
    </location>
</feature>
<dbReference type="EMBL" id="QJHL01000001">
    <property type="protein sequence ID" value="PXY46517.1"/>
    <property type="molecule type" value="Genomic_DNA"/>
</dbReference>
<keyword evidence="4" id="KW-0288">FMN</keyword>
<dbReference type="RefSeq" id="WP_110345525.1">
    <property type="nucleotide sequence ID" value="NZ_QJHL01000001.1"/>
</dbReference>
<dbReference type="InterPro" id="IPR000415">
    <property type="entry name" value="Nitroreductase-like"/>
</dbReference>
<dbReference type="SUPFAM" id="SSF55469">
    <property type="entry name" value="FMN-dependent nitroreductase-like"/>
    <property type="match status" value="1"/>
</dbReference>
<evidence type="ECO:0000256" key="6">
    <source>
        <dbReference type="ARBA" id="ARBA00023002"/>
    </source>
</evidence>
<keyword evidence="11" id="KW-1185">Reference proteome</keyword>